<dbReference type="EMBL" id="JXST01000011">
    <property type="protein sequence ID" value="KIU17123.1"/>
    <property type="molecule type" value="Genomic_DNA"/>
</dbReference>
<comment type="similarity">
    <text evidence="1">Belongs to the protein kinase superfamily. ADCK protein kinase family.</text>
</comment>
<dbReference type="OrthoDB" id="9795390at2"/>
<protein>
    <submittedName>
        <fullName evidence="6">ATP-binding protein</fullName>
    </submittedName>
</protein>
<dbReference type="InterPro" id="IPR011009">
    <property type="entry name" value="Kinase-like_dom_sf"/>
</dbReference>
<proteinExistence type="inferred from homology"/>
<sequence>MARRLPEGRIARGGKLGALAAKQAVRGGRTRLSMVGRSERAKELLSERATIEMAENLVTVLGSMKGAAMKLGQMLSVIELDLVPESHREQFRQKLAALRDQAPQAPFSAMREVMEADLGSMSAAFADFDETPTAAASIGQVYRARLHDGREVAVKVQYPGVDRAIQADMRNLALLMKLWRLWPAANTAMLEEITRNFESELDYLREADTQHLVAEQYRGHPFIVVPDSVPQFCTPRVLVTEYLDAAGFEHMRTLPAADRNHIGELIYRFYIGSLFTNHEFCGDPHPGNIMLAADGRVGFVDFGLYNRIDPANVAFELDCFHTAIEGRADDLYRLMLDRGIVDAESGVTAQDCLDYIWAASEWHMVDEDLTITPELATGAVMSAIDPRQTEFAGMKQQMLPPEHVFSRRADFLTFGTLGHLQSTNNWYRIGQEWFLDGPPETEIGREIARWRASR</sequence>
<keyword evidence="3" id="KW-0547">Nucleotide-binding</keyword>
<reference evidence="6 7" key="1">
    <citation type="submission" date="2015-01" db="EMBL/GenBank/DDBJ databases">
        <title>Genome sequence of Mycobacterium llatzerense and Mycobacterium immunogenum recovered from brain abscess.</title>
        <authorList>
            <person name="Greninger A.L."/>
            <person name="Langelier C."/>
            <person name="Cunningham G."/>
            <person name="Chiu C.Y."/>
            <person name="Miller S."/>
        </authorList>
    </citation>
    <scope>NUCLEOTIDE SEQUENCE [LARGE SCALE GENOMIC DNA]</scope>
    <source>
        <strain evidence="6 7">CLUC14</strain>
    </source>
</reference>
<dbReference type="InterPro" id="IPR051409">
    <property type="entry name" value="Atypical_kinase_ADCK"/>
</dbReference>
<dbReference type="InterPro" id="IPR034646">
    <property type="entry name" value="ADCK3_dom"/>
</dbReference>
<keyword evidence="4 6" id="KW-0067">ATP-binding</keyword>
<keyword evidence="2" id="KW-0808">Transferase</keyword>
<dbReference type="AlphaFoldDB" id="A0A0D1J6B2"/>
<accession>A0A0D1J6B2</accession>
<dbReference type="Proteomes" id="UP000032221">
    <property type="component" value="Unassembled WGS sequence"/>
</dbReference>
<organism evidence="6 7">
    <name type="scientific">Mycolicibacterium llatzerense</name>
    <dbReference type="NCBI Taxonomy" id="280871"/>
    <lineage>
        <taxon>Bacteria</taxon>
        <taxon>Bacillati</taxon>
        <taxon>Actinomycetota</taxon>
        <taxon>Actinomycetes</taxon>
        <taxon>Mycobacteriales</taxon>
        <taxon>Mycobacteriaceae</taxon>
        <taxon>Mycolicibacterium</taxon>
    </lineage>
</organism>
<evidence type="ECO:0000313" key="6">
    <source>
        <dbReference type="EMBL" id="KIU17123.1"/>
    </source>
</evidence>
<evidence type="ECO:0000259" key="5">
    <source>
        <dbReference type="Pfam" id="PF03109"/>
    </source>
</evidence>
<dbReference type="InterPro" id="IPR004147">
    <property type="entry name" value="ABC1_dom"/>
</dbReference>
<dbReference type="PANTHER" id="PTHR43851:SF3">
    <property type="entry name" value="COENZYME Q8"/>
    <property type="match status" value="1"/>
</dbReference>
<name>A0A0D1J6B2_9MYCO</name>
<evidence type="ECO:0000256" key="2">
    <source>
        <dbReference type="ARBA" id="ARBA00022679"/>
    </source>
</evidence>
<evidence type="ECO:0000256" key="1">
    <source>
        <dbReference type="ARBA" id="ARBA00009670"/>
    </source>
</evidence>
<keyword evidence="7" id="KW-1185">Reference proteome</keyword>
<evidence type="ECO:0000313" key="7">
    <source>
        <dbReference type="Proteomes" id="UP000032221"/>
    </source>
</evidence>
<evidence type="ECO:0000256" key="3">
    <source>
        <dbReference type="ARBA" id="ARBA00022741"/>
    </source>
</evidence>
<dbReference type="GO" id="GO:0005524">
    <property type="term" value="F:ATP binding"/>
    <property type="evidence" value="ECO:0007669"/>
    <property type="project" value="UniProtKB-KW"/>
</dbReference>
<dbReference type="PANTHER" id="PTHR43851">
    <property type="match status" value="1"/>
</dbReference>
<dbReference type="Pfam" id="PF03109">
    <property type="entry name" value="ABC1"/>
    <property type="match status" value="1"/>
</dbReference>
<dbReference type="GO" id="GO:0016740">
    <property type="term" value="F:transferase activity"/>
    <property type="evidence" value="ECO:0007669"/>
    <property type="project" value="UniProtKB-KW"/>
</dbReference>
<dbReference type="SUPFAM" id="SSF56112">
    <property type="entry name" value="Protein kinase-like (PK-like)"/>
    <property type="match status" value="1"/>
</dbReference>
<dbReference type="RefSeq" id="WP_043985539.1">
    <property type="nucleotide sequence ID" value="NZ_JXST01000011.1"/>
</dbReference>
<dbReference type="CDD" id="cd13970">
    <property type="entry name" value="ABC1_ADCK3"/>
    <property type="match status" value="1"/>
</dbReference>
<dbReference type="STRING" id="280871.TL10_10110"/>
<gene>
    <name evidence="6" type="ORF">TL10_10110</name>
</gene>
<comment type="caution">
    <text evidence="6">The sequence shown here is derived from an EMBL/GenBank/DDBJ whole genome shotgun (WGS) entry which is preliminary data.</text>
</comment>
<dbReference type="GO" id="GO:0006744">
    <property type="term" value="P:ubiquinone biosynthetic process"/>
    <property type="evidence" value="ECO:0007669"/>
    <property type="project" value="TreeGrafter"/>
</dbReference>
<dbReference type="PATRIC" id="fig|280871.6.peg.2091"/>
<evidence type="ECO:0000256" key="4">
    <source>
        <dbReference type="ARBA" id="ARBA00022840"/>
    </source>
</evidence>
<feature type="domain" description="ABC1 atypical kinase-like" evidence="5">
    <location>
        <begin position="98"/>
        <end position="326"/>
    </location>
</feature>